<dbReference type="NCBIfam" id="TIGR00167">
    <property type="entry name" value="cbbA"/>
    <property type="match status" value="1"/>
</dbReference>
<reference evidence="3" key="1">
    <citation type="submission" date="2020-05" db="EMBL/GenBank/DDBJ databases">
        <authorList>
            <person name="Zeng H."/>
            <person name="Chan Y.K."/>
            <person name="Watt R.M."/>
        </authorList>
    </citation>
    <scope>NUCLEOTIDE SEQUENCE</scope>
    <source>
        <strain evidence="3">ATCC 700773</strain>
    </source>
</reference>
<dbReference type="SUPFAM" id="SSF51569">
    <property type="entry name" value="Aldolase"/>
    <property type="match status" value="1"/>
</dbReference>
<dbReference type="InterPro" id="IPR050246">
    <property type="entry name" value="Class_II_FBP_aldolase"/>
</dbReference>
<dbReference type="Proteomes" id="UP000671995">
    <property type="component" value="Chromosome"/>
</dbReference>
<comment type="cofactor">
    <cofactor evidence="2">
        <name>Zn(2+)</name>
        <dbReference type="ChEBI" id="CHEBI:29105"/>
    </cofactor>
    <text evidence="2">Binds 2 Zn(2+) ions per subunit. One is catalytic and the other provides a structural contribution.</text>
</comment>
<evidence type="ECO:0000256" key="1">
    <source>
        <dbReference type="PIRSR" id="PIRSR001359-1"/>
    </source>
</evidence>
<dbReference type="Pfam" id="PF01116">
    <property type="entry name" value="F_bP_aldolase"/>
    <property type="match status" value="1"/>
</dbReference>
<dbReference type="RefSeq" id="WP_210117344.1">
    <property type="nucleotide sequence ID" value="NZ_CP054257.1"/>
</dbReference>
<dbReference type="CDD" id="cd00947">
    <property type="entry name" value="TBP_aldolase_IIB"/>
    <property type="match status" value="1"/>
</dbReference>
<sequence>MYKYQDLGLVNINKMMERAYIGKYAVPALNFISIEQLNAICDAVINKKSPVMLLVSPNLHSQLGPEMIARLAQCAADRIRNSGINSEIALHLDHGKTFEQCVYAIENGFSSVMIDGSALSLEANIELTKKVVTYAHAHNVSVEGELGALCGVEESSEKESGQNMMQYTDPLSVKRFVDETHVDCLAIAIGTAHGLVKMKYNPDGTLPKLRFDILDEIEHLLPGFPIVLHGASAIKKEFIDMINTYGGEVKEAVGIPEDQVSEAAKKAVCKVNIASDGWIAALALTRKILAENRDAIDSRVFMLKIRPILASIYEHKIDILGSSGKSEIKD</sequence>
<feature type="binding site" evidence="2">
    <location>
        <position position="145"/>
    </location>
    <ligand>
        <name>Zn(2+)</name>
        <dbReference type="ChEBI" id="CHEBI:29105"/>
        <label>2</label>
    </ligand>
</feature>
<dbReference type="InterPro" id="IPR013785">
    <property type="entry name" value="Aldolase_TIM"/>
</dbReference>
<feature type="active site" description="Proton donor" evidence="1">
    <location>
        <position position="93"/>
    </location>
</feature>
<dbReference type="GO" id="GO:0005975">
    <property type="term" value="P:carbohydrate metabolic process"/>
    <property type="evidence" value="ECO:0007669"/>
    <property type="project" value="InterPro"/>
</dbReference>
<feature type="binding site" evidence="2">
    <location>
        <position position="115"/>
    </location>
    <ligand>
        <name>Zn(2+)</name>
        <dbReference type="ChEBI" id="CHEBI:29105"/>
        <label>2</label>
    </ligand>
</feature>
<protein>
    <submittedName>
        <fullName evidence="3">Ketose-bisphosphate aldolase</fullName>
    </submittedName>
</protein>
<dbReference type="PANTHER" id="PTHR30304:SF0">
    <property type="entry name" value="D-TAGATOSE-1,6-BISPHOSPHATE ALDOLASE SUBUNIT GATY-RELATED"/>
    <property type="match status" value="1"/>
</dbReference>
<dbReference type="Gene3D" id="3.20.20.70">
    <property type="entry name" value="Aldolase class I"/>
    <property type="match status" value="1"/>
</dbReference>
<dbReference type="GO" id="GO:0016832">
    <property type="term" value="F:aldehyde-lyase activity"/>
    <property type="evidence" value="ECO:0007669"/>
    <property type="project" value="InterPro"/>
</dbReference>
<dbReference type="GO" id="GO:0008270">
    <property type="term" value="F:zinc ion binding"/>
    <property type="evidence" value="ECO:0007669"/>
    <property type="project" value="InterPro"/>
</dbReference>
<reference evidence="3" key="2">
    <citation type="journal article" date="2021" name="Microbiol. Resour. Announc.">
        <title>Complete Genome Sequences of Three Human Oral Treponema parvum Isolates.</title>
        <authorList>
            <person name="Zeng H."/>
            <person name="Watt R.M."/>
        </authorList>
    </citation>
    <scope>NUCLEOTIDE SEQUENCE</scope>
    <source>
        <strain evidence="3">ATCC 700773</strain>
    </source>
</reference>
<dbReference type="PIRSF" id="PIRSF001359">
    <property type="entry name" value="F_bP_aldolase_II"/>
    <property type="match status" value="1"/>
</dbReference>
<feature type="binding site" evidence="2">
    <location>
        <position position="193"/>
    </location>
    <ligand>
        <name>Zn(2+)</name>
        <dbReference type="ChEBI" id="CHEBI:29105"/>
        <label>1</label>
        <note>catalytic</note>
    </ligand>
</feature>
<feature type="binding site" evidence="2">
    <location>
        <position position="229"/>
    </location>
    <ligand>
        <name>Zn(2+)</name>
        <dbReference type="ChEBI" id="CHEBI:29105"/>
        <label>1</label>
        <note>catalytic</note>
    </ligand>
</feature>
<evidence type="ECO:0000313" key="3">
    <source>
        <dbReference type="EMBL" id="QTQ12631.1"/>
    </source>
</evidence>
<evidence type="ECO:0000313" key="4">
    <source>
        <dbReference type="Proteomes" id="UP000671995"/>
    </source>
</evidence>
<keyword evidence="2" id="KW-0479">Metal-binding</keyword>
<dbReference type="AlphaFoldDB" id="A0A975ID34"/>
<dbReference type="EMBL" id="CP054257">
    <property type="protein sequence ID" value="QTQ12631.1"/>
    <property type="molecule type" value="Genomic_DNA"/>
</dbReference>
<organism evidence="3 4">
    <name type="scientific">Treponema parvum</name>
    <dbReference type="NCBI Taxonomy" id="138851"/>
    <lineage>
        <taxon>Bacteria</taxon>
        <taxon>Pseudomonadati</taxon>
        <taxon>Spirochaetota</taxon>
        <taxon>Spirochaetia</taxon>
        <taxon>Spirochaetales</taxon>
        <taxon>Treponemataceae</taxon>
        <taxon>Treponema</taxon>
    </lineage>
</organism>
<accession>A0A975ID34</accession>
<keyword evidence="2" id="KW-0862">Zinc</keyword>
<evidence type="ECO:0000256" key="2">
    <source>
        <dbReference type="PIRSR" id="PIRSR001359-3"/>
    </source>
</evidence>
<dbReference type="InterPro" id="IPR000771">
    <property type="entry name" value="FBA_II"/>
</dbReference>
<proteinExistence type="predicted"/>
<feature type="binding site" evidence="2">
    <location>
        <position position="94"/>
    </location>
    <ligand>
        <name>Zn(2+)</name>
        <dbReference type="ChEBI" id="CHEBI:29105"/>
        <label>1</label>
        <note>catalytic</note>
    </ligand>
</feature>
<gene>
    <name evidence="3" type="ORF">HRI96_10740</name>
</gene>
<name>A0A975ID34_9SPIR</name>
<dbReference type="PANTHER" id="PTHR30304">
    <property type="entry name" value="D-TAGATOSE-1,6-BISPHOSPHATE ALDOLASE"/>
    <property type="match status" value="1"/>
</dbReference>